<dbReference type="KEGG" id="bfo:118425749"/>
<evidence type="ECO:0000313" key="4">
    <source>
        <dbReference type="RefSeq" id="XP_035690713.1"/>
    </source>
</evidence>
<evidence type="ECO:0000313" key="3">
    <source>
        <dbReference type="Proteomes" id="UP000001554"/>
    </source>
</evidence>
<accession>C3Z452</accession>
<dbReference type="InterPro" id="IPR014347">
    <property type="entry name" value="Tautomerase/MIF_sf"/>
</dbReference>
<comment type="similarity">
    <text evidence="1">Belongs to the MIF family.</text>
</comment>
<dbReference type="RefSeq" id="XP_035690713.1">
    <property type="nucleotide sequence ID" value="XM_035834820.1"/>
</dbReference>
<evidence type="ECO:0000256" key="1">
    <source>
        <dbReference type="ARBA" id="ARBA00005851"/>
    </source>
</evidence>
<name>C3Z452_BRAFL</name>
<proteinExistence type="inferred from homology"/>
<keyword evidence="3" id="KW-1185">Reference proteome</keyword>
<reference evidence="4" key="3">
    <citation type="submission" date="2025-04" db="UniProtKB">
        <authorList>
            <consortium name="RefSeq"/>
        </authorList>
    </citation>
    <scope>IDENTIFICATION</scope>
    <source>
        <strain evidence="4">S238N-H82</strain>
        <tissue evidence="4">Testes</tissue>
    </source>
</reference>
<dbReference type="GO" id="GO:0005125">
    <property type="term" value="F:cytokine activity"/>
    <property type="evidence" value="ECO:0000318"/>
    <property type="project" value="GO_Central"/>
</dbReference>
<reference evidence="2" key="1">
    <citation type="journal article" date="2008" name="Nature">
        <title>The amphioxus genome and the evolution of the chordate karyotype.</title>
        <authorList>
            <consortium name="US DOE Joint Genome Institute (JGI-PGF)"/>
            <person name="Putnam N.H."/>
            <person name="Butts T."/>
            <person name="Ferrier D.E.K."/>
            <person name="Furlong R.F."/>
            <person name="Hellsten U."/>
            <person name="Kawashima T."/>
            <person name="Robinson-Rechavi M."/>
            <person name="Shoguchi E."/>
            <person name="Terry A."/>
            <person name="Yu J.-K."/>
            <person name="Benito-Gutierrez E.L."/>
            <person name="Dubchak I."/>
            <person name="Garcia-Fernandez J."/>
            <person name="Gibson-Brown J.J."/>
            <person name="Grigoriev I.V."/>
            <person name="Horton A.C."/>
            <person name="de Jong P.J."/>
            <person name="Jurka J."/>
            <person name="Kapitonov V.V."/>
            <person name="Kohara Y."/>
            <person name="Kuroki Y."/>
            <person name="Lindquist E."/>
            <person name="Lucas S."/>
            <person name="Osoegawa K."/>
            <person name="Pennacchio L.A."/>
            <person name="Salamov A.A."/>
            <person name="Satou Y."/>
            <person name="Sauka-Spengler T."/>
            <person name="Schmutz J."/>
            <person name="Shin-I T."/>
            <person name="Toyoda A."/>
            <person name="Bronner-Fraser M."/>
            <person name="Fujiyama A."/>
            <person name="Holland L.Z."/>
            <person name="Holland P.W.H."/>
            <person name="Satoh N."/>
            <person name="Rokhsar D.S."/>
        </authorList>
    </citation>
    <scope>NUCLEOTIDE SEQUENCE [LARGE SCALE GENOMIC DNA]</scope>
    <source>
        <strain evidence="2">S238N-H82</strain>
        <tissue evidence="2">Testes</tissue>
    </source>
</reference>
<dbReference type="InterPro" id="IPR001398">
    <property type="entry name" value="Macrophage_inhib_fac"/>
</dbReference>
<dbReference type="GeneID" id="118425749"/>
<dbReference type="OrthoDB" id="10032197at2759"/>
<dbReference type="Proteomes" id="UP000001554">
    <property type="component" value="Chromosome 11"/>
</dbReference>
<dbReference type="EMBL" id="GG666578">
    <property type="protein sequence ID" value="EEN52665.1"/>
    <property type="molecule type" value="Genomic_DNA"/>
</dbReference>
<evidence type="ECO:0000313" key="2">
    <source>
        <dbReference type="EMBL" id="EEN52665.1"/>
    </source>
</evidence>
<dbReference type="SUPFAM" id="SSF55331">
    <property type="entry name" value="Tautomerase/MIF"/>
    <property type="match status" value="1"/>
</dbReference>
<dbReference type="InParanoid" id="C3Z452"/>
<dbReference type="Pfam" id="PF01187">
    <property type="entry name" value="MIF"/>
    <property type="match status" value="1"/>
</dbReference>
<dbReference type="GO" id="GO:0005615">
    <property type="term" value="C:extracellular space"/>
    <property type="evidence" value="ECO:0000318"/>
    <property type="project" value="GO_Central"/>
</dbReference>
<dbReference type="Gene3D" id="3.30.429.10">
    <property type="entry name" value="Macrophage Migration Inhibitory Factor"/>
    <property type="match status" value="1"/>
</dbReference>
<sequence>MPFALVRTNFDVQEEFDGKLSKLMCDLFKVDQKDVCVEVLVNKRMLRNGTNEPYVYCDLRRPVSVMTLDNKVTWAKVLSDFFMKELRVEPLRCTLSFQPQLEKPYSGQGV</sequence>
<dbReference type="AlphaFoldDB" id="C3Z452"/>
<dbReference type="GO" id="GO:0050178">
    <property type="term" value="F:phenylpyruvate tautomerase activity"/>
    <property type="evidence" value="ECO:0000318"/>
    <property type="project" value="GO_Central"/>
</dbReference>
<gene>
    <name evidence="4" type="primary">LOC118425749</name>
    <name evidence="2" type="ORF">BRAFLDRAFT_78450</name>
</gene>
<reference evidence="3" key="2">
    <citation type="journal article" date="2020" name="Nat. Ecol. Evol.">
        <title>Deeply conserved synteny resolves early events in vertebrate evolution.</title>
        <authorList>
            <person name="Simakov O."/>
            <person name="Marletaz F."/>
            <person name="Yue J.X."/>
            <person name="O'Connell B."/>
            <person name="Jenkins J."/>
            <person name="Brandt A."/>
            <person name="Calef R."/>
            <person name="Tung C.H."/>
            <person name="Huang T.K."/>
            <person name="Schmutz J."/>
            <person name="Satoh N."/>
            <person name="Yu J.K."/>
            <person name="Putnam N.H."/>
            <person name="Green R.E."/>
            <person name="Rokhsar D.S."/>
        </authorList>
    </citation>
    <scope>NUCLEOTIDE SEQUENCE [LARGE SCALE GENOMIC DNA]</scope>
    <source>
        <strain evidence="3">S238N-H82</strain>
    </source>
</reference>
<organism>
    <name type="scientific">Branchiostoma floridae</name>
    <name type="common">Florida lancelet</name>
    <name type="synonym">Amphioxus</name>
    <dbReference type="NCBI Taxonomy" id="7739"/>
    <lineage>
        <taxon>Eukaryota</taxon>
        <taxon>Metazoa</taxon>
        <taxon>Chordata</taxon>
        <taxon>Cephalochordata</taxon>
        <taxon>Leptocardii</taxon>
        <taxon>Amphioxiformes</taxon>
        <taxon>Branchiostomatidae</taxon>
        <taxon>Branchiostoma</taxon>
    </lineage>
</organism>
<protein>
    <submittedName>
        <fullName evidence="4">Uncharacterized protein LOC118425749</fullName>
    </submittedName>
</protein>